<dbReference type="CDD" id="cd09620">
    <property type="entry name" value="CBM9_like_3"/>
    <property type="match status" value="1"/>
</dbReference>
<dbReference type="GO" id="GO:0016052">
    <property type="term" value="P:carbohydrate catabolic process"/>
    <property type="evidence" value="ECO:0007669"/>
    <property type="project" value="InterPro"/>
</dbReference>
<feature type="domain" description="Carbohydrate-binding" evidence="2">
    <location>
        <begin position="52"/>
        <end position="243"/>
    </location>
</feature>
<comment type="caution">
    <text evidence="3">The sequence shown here is derived from an EMBL/GenBank/DDBJ whole genome shotgun (WGS) entry which is preliminary data.</text>
</comment>
<dbReference type="Proteomes" id="UP000324133">
    <property type="component" value="Unassembled WGS sequence"/>
</dbReference>
<feature type="chain" id="PRO_5022923158" description="Carbohydrate-binding domain-containing protein" evidence="1">
    <location>
        <begin position="25"/>
        <end position="374"/>
    </location>
</feature>
<dbReference type="Gene3D" id="2.60.40.1190">
    <property type="match status" value="1"/>
</dbReference>
<dbReference type="RefSeq" id="WP_149089426.1">
    <property type="nucleotide sequence ID" value="NZ_VKKY01000001.1"/>
</dbReference>
<dbReference type="PANTHER" id="PTHR35532:SF5">
    <property type="entry name" value="CARBOHYDRATE-BINDING DOMAIN-CONTAINING PROTEIN"/>
    <property type="match status" value="1"/>
</dbReference>
<evidence type="ECO:0000256" key="1">
    <source>
        <dbReference type="SAM" id="SignalP"/>
    </source>
</evidence>
<accession>A0A5B6TIF2</accession>
<dbReference type="PANTHER" id="PTHR35532">
    <property type="entry name" value="SIMILAR TO POLYHYDROXYALKANOATE DEPOLYMERASE"/>
    <property type="match status" value="1"/>
</dbReference>
<dbReference type="InterPro" id="IPR010502">
    <property type="entry name" value="Carb-bd_dom_fam9"/>
</dbReference>
<reference evidence="3 4" key="1">
    <citation type="submission" date="2019-07" db="EMBL/GenBank/DDBJ databases">
        <title>Rufibacter sp. nov., isolated from lake sediment.</title>
        <authorList>
            <person name="Qu J.-H."/>
        </authorList>
    </citation>
    <scope>NUCLEOTIDE SEQUENCE [LARGE SCALE GENOMIC DNA]</scope>
    <source>
        <strain evidence="3 4">NBS58-1</strain>
    </source>
</reference>
<sequence length="374" mass="43032">MPLRKLFSCFLVVGLLSPLTESQAQSVFQGLEPLFTVPKKYTAYFTQAEPIIDGKLNDGIWQQVEWSEGFQDIEGDLKPKPSLDTRVKMAWSSTHLFIAAEVKEPHVWATLKDRDQIIYHDNDFEVFLDPENTTHQYYEIEVNAFNTVFDLFLPKPYRNGGAAMIPWNLDKLKSAVKVQGTINNPKDLDQGWTVELAIPFRSVSMGNKTKVPQDGSLWRINFSRVQWDTDVQEGQYVKRKDSEGRPLPEHNWVWSPQGVVNMHFPERWGYLHFTKQKAGTQKVAFSLPYPEQQKNYLWLVYYRQKEFHAKHKQYAGSPALLNLQNAGAIEIDGQANQLLVQATDYQFTATIKGPDQVLWSINQDGLIQKLNNPL</sequence>
<gene>
    <name evidence="3" type="ORF">FOA19_03670</name>
</gene>
<dbReference type="SUPFAM" id="SSF49344">
    <property type="entry name" value="CBD9-like"/>
    <property type="match status" value="1"/>
</dbReference>
<feature type="signal peptide" evidence="1">
    <location>
        <begin position="1"/>
        <end position="24"/>
    </location>
</feature>
<dbReference type="Pfam" id="PF06452">
    <property type="entry name" value="CBM9_1"/>
    <property type="match status" value="1"/>
</dbReference>
<protein>
    <recommendedName>
        <fullName evidence="2">Carbohydrate-binding domain-containing protein</fullName>
    </recommendedName>
</protein>
<dbReference type="GO" id="GO:0030246">
    <property type="term" value="F:carbohydrate binding"/>
    <property type="evidence" value="ECO:0007669"/>
    <property type="project" value="InterPro"/>
</dbReference>
<dbReference type="OrthoDB" id="9786766at2"/>
<keyword evidence="1" id="KW-0732">Signal</keyword>
<organism evidence="3 4">
    <name type="scientific">Rufibacter hautae</name>
    <dbReference type="NCBI Taxonomy" id="2595005"/>
    <lineage>
        <taxon>Bacteria</taxon>
        <taxon>Pseudomonadati</taxon>
        <taxon>Bacteroidota</taxon>
        <taxon>Cytophagia</taxon>
        <taxon>Cytophagales</taxon>
        <taxon>Hymenobacteraceae</taxon>
        <taxon>Rufibacter</taxon>
    </lineage>
</organism>
<proteinExistence type="predicted"/>
<name>A0A5B6TIF2_9BACT</name>
<dbReference type="AlphaFoldDB" id="A0A5B6TIF2"/>
<dbReference type="GO" id="GO:0004553">
    <property type="term" value="F:hydrolase activity, hydrolyzing O-glycosyl compounds"/>
    <property type="evidence" value="ECO:0007669"/>
    <property type="project" value="InterPro"/>
</dbReference>
<evidence type="ECO:0000313" key="3">
    <source>
        <dbReference type="EMBL" id="KAA3439786.1"/>
    </source>
</evidence>
<dbReference type="EMBL" id="VKKY01000001">
    <property type="protein sequence ID" value="KAA3439786.1"/>
    <property type="molecule type" value="Genomic_DNA"/>
</dbReference>
<evidence type="ECO:0000259" key="2">
    <source>
        <dbReference type="Pfam" id="PF06452"/>
    </source>
</evidence>
<keyword evidence="4" id="KW-1185">Reference proteome</keyword>
<evidence type="ECO:0000313" key="4">
    <source>
        <dbReference type="Proteomes" id="UP000324133"/>
    </source>
</evidence>